<keyword evidence="1" id="KW-0902">Two-component regulatory system</keyword>
<protein>
    <submittedName>
        <fullName evidence="6">DNA-binding response regulator</fullName>
    </submittedName>
</protein>
<evidence type="ECO:0000259" key="4">
    <source>
        <dbReference type="PROSITE" id="PS50110"/>
    </source>
</evidence>
<dbReference type="SMART" id="SM00448">
    <property type="entry name" value="REC"/>
    <property type="match status" value="1"/>
</dbReference>
<dbReference type="GO" id="GO:0006355">
    <property type="term" value="P:regulation of DNA-templated transcription"/>
    <property type="evidence" value="ECO:0007669"/>
    <property type="project" value="TreeGrafter"/>
</dbReference>
<dbReference type="InterPro" id="IPR001789">
    <property type="entry name" value="Sig_transdc_resp-reg_receiver"/>
</dbReference>
<feature type="modified residue" description="4-aspartylphosphate" evidence="3">
    <location>
        <position position="53"/>
    </location>
</feature>
<evidence type="ECO:0000256" key="1">
    <source>
        <dbReference type="ARBA" id="ARBA00023012"/>
    </source>
</evidence>
<evidence type="ECO:0000256" key="2">
    <source>
        <dbReference type="ARBA" id="ARBA00023125"/>
    </source>
</evidence>
<dbReference type="Pfam" id="PF00072">
    <property type="entry name" value="Response_reg"/>
    <property type="match status" value="1"/>
</dbReference>
<evidence type="ECO:0000259" key="5">
    <source>
        <dbReference type="PROSITE" id="PS50930"/>
    </source>
</evidence>
<keyword evidence="7" id="KW-1185">Reference proteome</keyword>
<dbReference type="AlphaFoldDB" id="A0A369UKG4"/>
<feature type="domain" description="Response regulatory" evidence="4">
    <location>
        <begin position="2"/>
        <end position="115"/>
    </location>
</feature>
<evidence type="ECO:0000313" key="6">
    <source>
        <dbReference type="EMBL" id="RDD81031.1"/>
    </source>
</evidence>
<dbReference type="Gene3D" id="3.40.50.2300">
    <property type="match status" value="1"/>
</dbReference>
<accession>A0A369UKG4</accession>
<evidence type="ECO:0000313" key="7">
    <source>
        <dbReference type="Proteomes" id="UP000253782"/>
    </source>
</evidence>
<dbReference type="Gene3D" id="2.40.50.1020">
    <property type="entry name" value="LytTr DNA-binding domain"/>
    <property type="match status" value="1"/>
</dbReference>
<dbReference type="GO" id="GO:0000156">
    <property type="term" value="F:phosphorelay response regulator activity"/>
    <property type="evidence" value="ECO:0007669"/>
    <property type="project" value="TreeGrafter"/>
</dbReference>
<proteinExistence type="predicted"/>
<dbReference type="SUPFAM" id="SSF52172">
    <property type="entry name" value="CheY-like"/>
    <property type="match status" value="1"/>
</dbReference>
<dbReference type="PROSITE" id="PS50930">
    <property type="entry name" value="HTH_LYTTR"/>
    <property type="match status" value="1"/>
</dbReference>
<dbReference type="Proteomes" id="UP000253782">
    <property type="component" value="Unassembled WGS sequence"/>
</dbReference>
<dbReference type="InterPro" id="IPR007492">
    <property type="entry name" value="LytTR_DNA-bd_dom"/>
</dbReference>
<name>A0A369UKG4_9GAMM</name>
<keyword evidence="3" id="KW-0597">Phosphoprotein</keyword>
<dbReference type="InterPro" id="IPR039420">
    <property type="entry name" value="WalR-like"/>
</dbReference>
<organism evidence="6 7">
    <name type="scientific">Dyella tabacisoli</name>
    <dbReference type="NCBI Taxonomy" id="2282381"/>
    <lineage>
        <taxon>Bacteria</taxon>
        <taxon>Pseudomonadati</taxon>
        <taxon>Pseudomonadota</taxon>
        <taxon>Gammaproteobacteria</taxon>
        <taxon>Lysobacterales</taxon>
        <taxon>Rhodanobacteraceae</taxon>
        <taxon>Dyella</taxon>
    </lineage>
</organism>
<dbReference type="InterPro" id="IPR011006">
    <property type="entry name" value="CheY-like_superfamily"/>
</dbReference>
<dbReference type="OrthoDB" id="236568at2"/>
<dbReference type="EMBL" id="QQAH01000013">
    <property type="protein sequence ID" value="RDD81031.1"/>
    <property type="molecule type" value="Genomic_DNA"/>
</dbReference>
<sequence length="234" mass="26242">MRVLIVDDEPLARARLAALLSECDEITVAGSIGDGEAALVALSELQPDLLLLDINMPGLDGIALARRLAGQPRPQIVFCTAYEHYAVHAFDLGAIDYLLKPVRIERLRDALQRARQRLASTPREHTRYLGGRQRGEQVRIALDEVIYLLAEEKYVVVQHRGGQLLLEESLRQLEEAYPEQLIRLHRNCLVPPQRLLGLKTLTDGRVLARLGGTDLTPEVSRRNLPALRKLLRMG</sequence>
<gene>
    <name evidence="6" type="ORF">DVJ77_14230</name>
</gene>
<feature type="domain" description="HTH LytTR-type" evidence="5">
    <location>
        <begin position="129"/>
        <end position="233"/>
    </location>
</feature>
<dbReference type="PANTHER" id="PTHR48111">
    <property type="entry name" value="REGULATOR OF RPOS"/>
    <property type="match status" value="1"/>
</dbReference>
<dbReference type="PANTHER" id="PTHR48111:SF3">
    <property type="entry name" value="TRANSCRIPTIONAL REGULATORY PROTEIN BTSR"/>
    <property type="match status" value="1"/>
</dbReference>
<reference evidence="6 7" key="1">
    <citation type="submission" date="2018-07" db="EMBL/GenBank/DDBJ databases">
        <title>Dyella tabacisoli L4-6T, whole genome shotgun sequence.</title>
        <authorList>
            <person name="Zhou X.-K."/>
            <person name="Li W.-J."/>
            <person name="Duan Y.-Q."/>
        </authorList>
    </citation>
    <scope>NUCLEOTIDE SEQUENCE [LARGE SCALE GENOMIC DNA]</scope>
    <source>
        <strain evidence="6 7">L4-6</strain>
    </source>
</reference>
<dbReference type="Pfam" id="PF04397">
    <property type="entry name" value="LytTR"/>
    <property type="match status" value="1"/>
</dbReference>
<dbReference type="GO" id="GO:0032993">
    <property type="term" value="C:protein-DNA complex"/>
    <property type="evidence" value="ECO:0007669"/>
    <property type="project" value="TreeGrafter"/>
</dbReference>
<evidence type="ECO:0000256" key="3">
    <source>
        <dbReference type="PROSITE-ProRule" id="PRU00169"/>
    </source>
</evidence>
<dbReference type="GO" id="GO:0000976">
    <property type="term" value="F:transcription cis-regulatory region binding"/>
    <property type="evidence" value="ECO:0007669"/>
    <property type="project" value="TreeGrafter"/>
</dbReference>
<dbReference type="SMART" id="SM00850">
    <property type="entry name" value="LytTR"/>
    <property type="match status" value="1"/>
</dbReference>
<dbReference type="GO" id="GO:0005829">
    <property type="term" value="C:cytosol"/>
    <property type="evidence" value="ECO:0007669"/>
    <property type="project" value="TreeGrafter"/>
</dbReference>
<dbReference type="RefSeq" id="WP_114846340.1">
    <property type="nucleotide sequence ID" value="NZ_JBHSPE010000008.1"/>
</dbReference>
<comment type="caution">
    <text evidence="6">The sequence shown here is derived from an EMBL/GenBank/DDBJ whole genome shotgun (WGS) entry which is preliminary data.</text>
</comment>
<keyword evidence="2 6" id="KW-0238">DNA-binding</keyword>
<dbReference type="PROSITE" id="PS50110">
    <property type="entry name" value="RESPONSE_REGULATORY"/>
    <property type="match status" value="1"/>
</dbReference>